<reference evidence="2 3" key="1">
    <citation type="journal article" date="2018" name="Sci. Rep.">
        <title>Characterisation of pathogen-specific regions and novel effector candidates in Fusarium oxysporum f. sp. cepae.</title>
        <authorList>
            <person name="Armitage A.D."/>
            <person name="Taylor A."/>
            <person name="Sobczyk M.K."/>
            <person name="Baxter L."/>
            <person name="Greenfield B.P."/>
            <person name="Bates H.J."/>
            <person name="Wilson F."/>
            <person name="Jackson A.C."/>
            <person name="Ott S."/>
            <person name="Harrison R.J."/>
            <person name="Clarkson J.P."/>
        </authorList>
    </citation>
    <scope>NUCLEOTIDE SEQUENCE [LARGE SCALE GENOMIC DNA]</scope>
    <source>
        <strain evidence="2 3">Fo_A28</strain>
    </source>
</reference>
<comment type="caution">
    <text evidence="2">The sequence shown here is derived from an EMBL/GenBank/DDBJ whole genome shotgun (WGS) entry which is preliminary data.</text>
</comment>
<dbReference type="Proteomes" id="UP000285860">
    <property type="component" value="Unassembled WGS sequence"/>
</dbReference>
<gene>
    <name evidence="2" type="ORF">BFJ68_g17387</name>
</gene>
<dbReference type="EMBL" id="MRCY01000532">
    <property type="protein sequence ID" value="RKK84104.1"/>
    <property type="molecule type" value="Genomic_DNA"/>
</dbReference>
<evidence type="ECO:0000256" key="1">
    <source>
        <dbReference type="SAM" id="Phobius"/>
    </source>
</evidence>
<feature type="transmembrane region" description="Helical" evidence="1">
    <location>
        <begin position="25"/>
        <end position="43"/>
    </location>
</feature>
<dbReference type="AlphaFoldDB" id="A0A420NV15"/>
<accession>A0A420NV15</accession>
<evidence type="ECO:0000313" key="2">
    <source>
        <dbReference type="EMBL" id="RKK84104.1"/>
    </source>
</evidence>
<name>A0A420NV15_FUSOX</name>
<protein>
    <submittedName>
        <fullName evidence="2">Uncharacterized protein</fullName>
    </submittedName>
</protein>
<organism evidence="2 3">
    <name type="scientific">Fusarium oxysporum</name>
    <name type="common">Fusarium vascular wilt</name>
    <dbReference type="NCBI Taxonomy" id="5507"/>
    <lineage>
        <taxon>Eukaryota</taxon>
        <taxon>Fungi</taxon>
        <taxon>Dikarya</taxon>
        <taxon>Ascomycota</taxon>
        <taxon>Pezizomycotina</taxon>
        <taxon>Sordariomycetes</taxon>
        <taxon>Hypocreomycetidae</taxon>
        <taxon>Hypocreales</taxon>
        <taxon>Nectriaceae</taxon>
        <taxon>Fusarium</taxon>
        <taxon>Fusarium oxysporum species complex</taxon>
    </lineage>
</organism>
<evidence type="ECO:0000313" key="3">
    <source>
        <dbReference type="Proteomes" id="UP000285860"/>
    </source>
</evidence>
<proteinExistence type="predicted"/>
<sequence length="138" mass="15313">MAPVSPNTGDVDSSARNPFELTSSFYGPGVVGCWYLVLISLVISSHSSRQPKLEVSNDLIGAAIYAAIAAGDILVKFTTYPNEQFMFSMTILFHEVAEIEKAMNKGWPDFEKMQHALAIAAPFRNRDIRNPKPQYWSA</sequence>
<keyword evidence="1" id="KW-0812">Transmembrane</keyword>
<keyword evidence="1" id="KW-1133">Transmembrane helix</keyword>
<keyword evidence="1" id="KW-0472">Membrane</keyword>